<feature type="compositionally biased region" description="Basic and acidic residues" evidence="1">
    <location>
        <begin position="267"/>
        <end position="282"/>
    </location>
</feature>
<feature type="compositionally biased region" description="Basic and acidic residues" evidence="1">
    <location>
        <begin position="35"/>
        <end position="44"/>
    </location>
</feature>
<dbReference type="PANTHER" id="PTHR13503:SF3">
    <property type="entry name" value="NEGATIVE ELONGATION FACTOR B"/>
    <property type="match status" value="1"/>
</dbReference>
<dbReference type="GO" id="GO:0034244">
    <property type="term" value="P:negative regulation of transcription elongation by RNA polymerase II"/>
    <property type="evidence" value="ECO:0007669"/>
    <property type="project" value="TreeGrafter"/>
</dbReference>
<proteinExistence type="predicted"/>
<dbReference type="Pfam" id="PF06209">
    <property type="entry name" value="COBRA1"/>
    <property type="match status" value="1"/>
</dbReference>
<dbReference type="AlphaFoldDB" id="A0A0L0FF75"/>
<dbReference type="EMBL" id="KQ243629">
    <property type="protein sequence ID" value="KNC75429.1"/>
    <property type="molecule type" value="Genomic_DNA"/>
</dbReference>
<dbReference type="PANTHER" id="PTHR13503">
    <property type="entry name" value="NEGATIVE ELONGATION FACTOR COMPLEX MEMBER B"/>
    <property type="match status" value="1"/>
</dbReference>
<dbReference type="InterPro" id="IPR010405">
    <property type="entry name" value="COBRA1"/>
</dbReference>
<dbReference type="OrthoDB" id="5548359at2759"/>
<sequence>MSGSNLDSEQKVVDRISDSNKDTEMTDAEEAVESTSKDTNKGDASEVSQSEQTESNAEVTDTEESVKNNSDVLSNKDKAESSEMSSNQEYGESTRDVKATTNSVVSAEEVLEGKADDSVDATTEKIAEGTDEVENEAGKPKSTNEDGTANDTKSESELNKDSTDVGSVVAKKTDESSQADSKTDKNSSDEPERAQHDETDKKGVDDSIGMSSVAENGNADVGVSDETTGDQPAEKDHTDDHTREIVAETDTVQPDKDEGGSEMILNDTDKGEGPDGARDRPTADAVNQGDEMEATEYNEPEEVYLEEGEGEGAELDLMEMEEQEAPEEFAETEEAHDDGFVLLGSACTNYIEHNLAAGDPIDFIGQFQADSGLKIDHRSLAALPFLDVFGVPRSSLHKSFLESMREKLSERIKKLASSDIDTLNTLLEKSFIYFTHPELQDIPINIMKRLPVIPESILHHISISDEIYEACPMDVKRKVWLHANNAEGQARFRKIVYATITNFMDDETILRAQNDFTDLNPIPPKRRRQHAAVKNLVDIIGKSSEVYHMVLKLFETLFKNTQNRLYCTLRSELLMAFHDADVAEVSSVQSPRALPLRWYHWLVMGASRLRRLGSST</sequence>
<dbReference type="GeneID" id="25912549"/>
<evidence type="ECO:0000313" key="3">
    <source>
        <dbReference type="Proteomes" id="UP000054560"/>
    </source>
</evidence>
<feature type="compositionally biased region" description="Basic and acidic residues" evidence="1">
    <location>
        <begin position="232"/>
        <end position="246"/>
    </location>
</feature>
<evidence type="ECO:0000313" key="2">
    <source>
        <dbReference type="EMBL" id="KNC75429.1"/>
    </source>
</evidence>
<organism evidence="2 3">
    <name type="scientific">Sphaeroforma arctica JP610</name>
    <dbReference type="NCBI Taxonomy" id="667725"/>
    <lineage>
        <taxon>Eukaryota</taxon>
        <taxon>Ichthyosporea</taxon>
        <taxon>Ichthyophonida</taxon>
        <taxon>Sphaeroforma</taxon>
    </lineage>
</organism>
<dbReference type="GO" id="GO:0032021">
    <property type="term" value="C:NELF complex"/>
    <property type="evidence" value="ECO:0007669"/>
    <property type="project" value="TreeGrafter"/>
</dbReference>
<name>A0A0L0FF75_9EUKA</name>
<feature type="compositionally biased region" description="Basic and acidic residues" evidence="1">
    <location>
        <begin position="152"/>
        <end position="163"/>
    </location>
</feature>
<protein>
    <submittedName>
        <fullName evidence="2">Uncharacterized protein</fullName>
    </submittedName>
</protein>
<keyword evidence="3" id="KW-1185">Reference proteome</keyword>
<reference evidence="2 3" key="1">
    <citation type="submission" date="2011-02" db="EMBL/GenBank/DDBJ databases">
        <title>The Genome Sequence of Sphaeroforma arctica JP610.</title>
        <authorList>
            <consortium name="The Broad Institute Genome Sequencing Platform"/>
            <person name="Russ C."/>
            <person name="Cuomo C."/>
            <person name="Young S.K."/>
            <person name="Zeng Q."/>
            <person name="Gargeya S."/>
            <person name="Alvarado L."/>
            <person name="Berlin A."/>
            <person name="Chapman S.B."/>
            <person name="Chen Z."/>
            <person name="Freedman E."/>
            <person name="Gellesch M."/>
            <person name="Goldberg J."/>
            <person name="Griggs A."/>
            <person name="Gujja S."/>
            <person name="Heilman E."/>
            <person name="Heiman D."/>
            <person name="Howarth C."/>
            <person name="Mehta T."/>
            <person name="Neiman D."/>
            <person name="Pearson M."/>
            <person name="Roberts A."/>
            <person name="Saif S."/>
            <person name="Shea T."/>
            <person name="Shenoy N."/>
            <person name="Sisk P."/>
            <person name="Stolte C."/>
            <person name="Sykes S."/>
            <person name="White J."/>
            <person name="Yandava C."/>
            <person name="Burger G."/>
            <person name="Gray M.W."/>
            <person name="Holland P.W.H."/>
            <person name="King N."/>
            <person name="Lang F.B.F."/>
            <person name="Roger A.J."/>
            <person name="Ruiz-Trillo I."/>
            <person name="Haas B."/>
            <person name="Nusbaum C."/>
            <person name="Birren B."/>
        </authorList>
    </citation>
    <scope>NUCLEOTIDE SEQUENCE [LARGE SCALE GENOMIC DNA]</scope>
    <source>
        <strain evidence="2 3">JP610</strain>
    </source>
</reference>
<feature type="compositionally biased region" description="Polar residues" evidence="1">
    <location>
        <begin position="46"/>
        <end position="59"/>
    </location>
</feature>
<feature type="compositionally biased region" description="Polar residues" evidence="1">
    <location>
        <begin position="82"/>
        <end position="91"/>
    </location>
</feature>
<feature type="compositionally biased region" description="Basic and acidic residues" evidence="1">
    <location>
        <begin position="8"/>
        <end position="24"/>
    </location>
</feature>
<evidence type="ECO:0000256" key="1">
    <source>
        <dbReference type="SAM" id="MobiDB-lite"/>
    </source>
</evidence>
<dbReference type="RefSeq" id="XP_014149331.1">
    <property type="nucleotide sequence ID" value="XM_014293856.1"/>
</dbReference>
<accession>A0A0L0FF75</accession>
<gene>
    <name evidence="2" type="ORF">SARC_12045</name>
</gene>
<feature type="compositionally biased region" description="Basic and acidic residues" evidence="1">
    <location>
        <begin position="171"/>
        <end position="205"/>
    </location>
</feature>
<feature type="compositionally biased region" description="Basic and acidic residues" evidence="1">
    <location>
        <begin position="111"/>
        <end position="128"/>
    </location>
</feature>
<feature type="region of interest" description="Disordered" evidence="1">
    <location>
        <begin position="1"/>
        <end position="297"/>
    </location>
</feature>
<dbReference type="Proteomes" id="UP000054560">
    <property type="component" value="Unassembled WGS sequence"/>
</dbReference>
<dbReference type="STRING" id="667725.A0A0L0FF75"/>
<dbReference type="eggNOG" id="ENOG502QTMJ">
    <property type="taxonomic scope" value="Eukaryota"/>
</dbReference>